<proteinExistence type="predicted"/>
<dbReference type="Proteomes" id="UP001230188">
    <property type="component" value="Unassembled WGS sequence"/>
</dbReference>
<keyword evidence="7 8" id="KW-0472">Membrane</keyword>
<dbReference type="EMBL" id="JAQMWT010000052">
    <property type="protein sequence ID" value="KAJ8612386.1"/>
    <property type="molecule type" value="Genomic_DNA"/>
</dbReference>
<evidence type="ECO:0000256" key="3">
    <source>
        <dbReference type="ARBA" id="ARBA00022475"/>
    </source>
</evidence>
<dbReference type="InterPro" id="IPR044669">
    <property type="entry name" value="YneE/VCCN1/2-like"/>
</dbReference>
<dbReference type="GO" id="GO:0005886">
    <property type="term" value="C:plasma membrane"/>
    <property type="evidence" value="ECO:0007669"/>
    <property type="project" value="UniProtKB-SubCell"/>
</dbReference>
<feature type="transmembrane region" description="Helical" evidence="8">
    <location>
        <begin position="116"/>
        <end position="136"/>
    </location>
</feature>
<feature type="signal peptide" evidence="9">
    <location>
        <begin position="1"/>
        <end position="18"/>
    </location>
</feature>
<comment type="caution">
    <text evidence="10">The sequence shown here is derived from an EMBL/GenBank/DDBJ whole genome shotgun (WGS) entry which is preliminary data.</text>
</comment>
<evidence type="ECO:0000256" key="4">
    <source>
        <dbReference type="ARBA" id="ARBA00022692"/>
    </source>
</evidence>
<evidence type="ECO:0000256" key="9">
    <source>
        <dbReference type="SAM" id="SignalP"/>
    </source>
</evidence>
<reference evidence="10" key="1">
    <citation type="submission" date="2023-01" db="EMBL/GenBank/DDBJ databases">
        <title>Metagenome sequencing of chrysophaentin producing Chrysophaeum taylorii.</title>
        <authorList>
            <person name="Davison J."/>
            <person name="Bewley C."/>
        </authorList>
    </citation>
    <scope>NUCLEOTIDE SEQUENCE</scope>
    <source>
        <strain evidence="10">NIES-1699</strain>
    </source>
</reference>
<evidence type="ECO:0000313" key="10">
    <source>
        <dbReference type="EMBL" id="KAJ8612386.1"/>
    </source>
</evidence>
<sequence>MLIKVVLVALGASGLRVPAPIAGRAATRSKAAARVPAVQATLIDAFDNYKESSRAYRRTVFGPDEWRKHRSTKRYFRAIWTGLLSGVLRGLALELLFVAAVAGAIVGLHVGGVATLAMPALPLTLTAPAVGLLITFRTNQAYDRWWEARKIWGAVINKTRDLTRQSHWFRDTARARSFSALAIAFGYALNAHCLKGTLQNPKDHIGSYSTVDDKLEAELAPLIGKQATAEVLAAPHRPVEVCRLLTRCLAEEGLTPQMEARVDETIAFYSDFGGMCDRIQKTPMPLVYTRLTARFLFGWLLFVPSALLSTGLGPAPIMIASLAIATLMFGIDELGIQIEEPFSVLPMDSYCNGLKALHDYAEFEPAPVVERPIPVYA</sequence>
<keyword evidence="4 8" id="KW-0812">Transmembrane</keyword>
<dbReference type="GO" id="GO:0005254">
    <property type="term" value="F:chloride channel activity"/>
    <property type="evidence" value="ECO:0007669"/>
    <property type="project" value="InterPro"/>
</dbReference>
<dbReference type="PANTHER" id="PTHR33281:SF19">
    <property type="entry name" value="VOLTAGE-DEPENDENT ANION CHANNEL-FORMING PROTEIN YNEE"/>
    <property type="match status" value="1"/>
</dbReference>
<evidence type="ECO:0000256" key="2">
    <source>
        <dbReference type="ARBA" id="ARBA00022448"/>
    </source>
</evidence>
<gene>
    <name evidence="10" type="ORF">CTAYLR_007946</name>
</gene>
<dbReference type="PANTHER" id="PTHR33281">
    <property type="entry name" value="UPF0187 PROTEIN YNEE"/>
    <property type="match status" value="1"/>
</dbReference>
<keyword evidence="11" id="KW-1185">Reference proteome</keyword>
<organism evidence="10 11">
    <name type="scientific">Chrysophaeum taylorii</name>
    <dbReference type="NCBI Taxonomy" id="2483200"/>
    <lineage>
        <taxon>Eukaryota</taxon>
        <taxon>Sar</taxon>
        <taxon>Stramenopiles</taxon>
        <taxon>Ochrophyta</taxon>
        <taxon>Pelagophyceae</taxon>
        <taxon>Pelagomonadales</taxon>
        <taxon>Pelagomonadaceae</taxon>
        <taxon>Chrysophaeum</taxon>
    </lineage>
</organism>
<dbReference type="Pfam" id="PF25539">
    <property type="entry name" value="Bestrophin_2"/>
    <property type="match status" value="1"/>
</dbReference>
<keyword evidence="3" id="KW-1003">Cell membrane</keyword>
<keyword evidence="6" id="KW-0406">Ion transport</keyword>
<feature type="chain" id="PRO_5042041538" evidence="9">
    <location>
        <begin position="19"/>
        <end position="377"/>
    </location>
</feature>
<evidence type="ECO:0000256" key="7">
    <source>
        <dbReference type="ARBA" id="ARBA00023136"/>
    </source>
</evidence>
<evidence type="ECO:0000256" key="5">
    <source>
        <dbReference type="ARBA" id="ARBA00022989"/>
    </source>
</evidence>
<keyword evidence="5 8" id="KW-1133">Transmembrane helix</keyword>
<dbReference type="AlphaFoldDB" id="A0AAD7XR31"/>
<keyword evidence="9" id="KW-0732">Signal</keyword>
<name>A0AAD7XR31_9STRA</name>
<evidence type="ECO:0000256" key="8">
    <source>
        <dbReference type="SAM" id="Phobius"/>
    </source>
</evidence>
<protein>
    <submittedName>
        <fullName evidence="10">Uncharacterized protein</fullName>
    </submittedName>
</protein>
<keyword evidence="2" id="KW-0813">Transport</keyword>
<evidence type="ECO:0000313" key="11">
    <source>
        <dbReference type="Proteomes" id="UP001230188"/>
    </source>
</evidence>
<evidence type="ECO:0000256" key="6">
    <source>
        <dbReference type="ARBA" id="ARBA00023065"/>
    </source>
</evidence>
<accession>A0AAD7XR31</accession>
<evidence type="ECO:0000256" key="1">
    <source>
        <dbReference type="ARBA" id="ARBA00004651"/>
    </source>
</evidence>
<feature type="transmembrane region" description="Helical" evidence="8">
    <location>
        <begin position="78"/>
        <end position="110"/>
    </location>
</feature>
<comment type="subcellular location">
    <subcellularLocation>
        <location evidence="1">Cell membrane</location>
        <topology evidence="1">Multi-pass membrane protein</topology>
    </subcellularLocation>
</comment>